<dbReference type="GO" id="GO:0005509">
    <property type="term" value="F:calcium ion binding"/>
    <property type="evidence" value="ECO:0007669"/>
    <property type="project" value="InterPro"/>
</dbReference>
<evidence type="ECO:0000313" key="4">
    <source>
        <dbReference type="EMBL" id="CAE8649873.1"/>
    </source>
</evidence>
<dbReference type="CDD" id="cd00051">
    <property type="entry name" value="EFh"/>
    <property type="match status" value="1"/>
</dbReference>
<feature type="region of interest" description="Disordered" evidence="2">
    <location>
        <begin position="802"/>
        <end position="914"/>
    </location>
</feature>
<feature type="compositionally biased region" description="Basic and acidic residues" evidence="2">
    <location>
        <begin position="1415"/>
        <end position="1440"/>
    </location>
</feature>
<feature type="compositionally biased region" description="Polar residues" evidence="2">
    <location>
        <begin position="1482"/>
        <end position="1493"/>
    </location>
</feature>
<feature type="compositionally biased region" description="Acidic residues" evidence="2">
    <location>
        <begin position="1235"/>
        <end position="1251"/>
    </location>
</feature>
<feature type="compositionally biased region" description="Basic residues" evidence="2">
    <location>
        <begin position="864"/>
        <end position="875"/>
    </location>
</feature>
<feature type="compositionally biased region" description="Polar residues" evidence="2">
    <location>
        <begin position="1537"/>
        <end position="1552"/>
    </location>
</feature>
<feature type="region of interest" description="Disordered" evidence="2">
    <location>
        <begin position="1164"/>
        <end position="1356"/>
    </location>
</feature>
<feature type="compositionally biased region" description="Low complexity" evidence="2">
    <location>
        <begin position="148"/>
        <end position="158"/>
    </location>
</feature>
<feature type="region of interest" description="Disordered" evidence="2">
    <location>
        <begin position="938"/>
        <end position="958"/>
    </location>
</feature>
<feature type="compositionally biased region" description="Basic and acidic residues" evidence="2">
    <location>
        <begin position="1044"/>
        <end position="1056"/>
    </location>
</feature>
<comment type="caution">
    <text evidence="4">The sequence shown here is derived from an EMBL/GenBank/DDBJ whole genome shotgun (WGS) entry which is preliminary data.</text>
</comment>
<feature type="region of interest" description="Disordered" evidence="2">
    <location>
        <begin position="449"/>
        <end position="582"/>
    </location>
</feature>
<feature type="region of interest" description="Disordered" evidence="2">
    <location>
        <begin position="40"/>
        <end position="165"/>
    </location>
</feature>
<feature type="domain" description="EF-hand" evidence="3">
    <location>
        <begin position="749"/>
        <end position="784"/>
    </location>
</feature>
<feature type="region of interest" description="Disordered" evidence="2">
    <location>
        <begin position="1387"/>
        <end position="1583"/>
    </location>
</feature>
<feature type="compositionally biased region" description="Low complexity" evidence="2">
    <location>
        <begin position="877"/>
        <end position="893"/>
    </location>
</feature>
<feature type="compositionally biased region" description="Basic and acidic residues" evidence="2">
    <location>
        <begin position="598"/>
        <end position="625"/>
    </location>
</feature>
<protein>
    <recommendedName>
        <fullName evidence="3">EF-hand domain-containing protein</fullName>
    </recommendedName>
</protein>
<feature type="non-terminal residue" evidence="4">
    <location>
        <position position="1583"/>
    </location>
</feature>
<feature type="compositionally biased region" description="Low complexity" evidence="2">
    <location>
        <begin position="996"/>
        <end position="1008"/>
    </location>
</feature>
<feature type="compositionally biased region" description="Low complexity" evidence="2">
    <location>
        <begin position="1338"/>
        <end position="1356"/>
    </location>
</feature>
<name>A0A813IFW4_POLGL</name>
<dbReference type="Proteomes" id="UP000626109">
    <property type="component" value="Unassembled WGS sequence"/>
</dbReference>
<reference evidence="4" key="1">
    <citation type="submission" date="2021-02" db="EMBL/GenBank/DDBJ databases">
        <authorList>
            <person name="Dougan E. K."/>
            <person name="Rhodes N."/>
            <person name="Thang M."/>
            <person name="Chan C."/>
        </authorList>
    </citation>
    <scope>NUCLEOTIDE SEQUENCE</scope>
</reference>
<evidence type="ECO:0000256" key="1">
    <source>
        <dbReference type="ARBA" id="ARBA00022837"/>
    </source>
</evidence>
<dbReference type="InterPro" id="IPR002048">
    <property type="entry name" value="EF_hand_dom"/>
</dbReference>
<dbReference type="InterPro" id="IPR011992">
    <property type="entry name" value="EF-hand-dom_pair"/>
</dbReference>
<feature type="region of interest" description="Disordered" evidence="2">
    <location>
        <begin position="996"/>
        <end position="1097"/>
    </location>
</feature>
<dbReference type="EMBL" id="CAJNNW010008262">
    <property type="protein sequence ID" value="CAE8649873.1"/>
    <property type="molecule type" value="Genomic_DNA"/>
</dbReference>
<feature type="compositionally biased region" description="Polar residues" evidence="2">
    <location>
        <begin position="103"/>
        <end position="114"/>
    </location>
</feature>
<dbReference type="Gene3D" id="1.10.238.10">
    <property type="entry name" value="EF-hand"/>
    <property type="match status" value="1"/>
</dbReference>
<feature type="compositionally biased region" description="Polar residues" evidence="2">
    <location>
        <begin position="71"/>
        <end position="81"/>
    </location>
</feature>
<feature type="compositionally biased region" description="Basic and acidic residues" evidence="2">
    <location>
        <begin position="1324"/>
        <end position="1336"/>
    </location>
</feature>
<feature type="compositionally biased region" description="Acidic residues" evidence="2">
    <location>
        <begin position="1569"/>
        <end position="1583"/>
    </location>
</feature>
<evidence type="ECO:0000259" key="3">
    <source>
        <dbReference type="PROSITE" id="PS50222"/>
    </source>
</evidence>
<dbReference type="PROSITE" id="PS00018">
    <property type="entry name" value="EF_HAND_1"/>
    <property type="match status" value="2"/>
</dbReference>
<feature type="domain" description="EF-hand" evidence="3">
    <location>
        <begin position="699"/>
        <end position="734"/>
    </location>
</feature>
<feature type="compositionally biased region" description="Basic and acidic residues" evidence="2">
    <location>
        <begin position="126"/>
        <end position="144"/>
    </location>
</feature>
<evidence type="ECO:0000256" key="2">
    <source>
        <dbReference type="SAM" id="MobiDB-lite"/>
    </source>
</evidence>
<feature type="region of interest" description="Disordered" evidence="2">
    <location>
        <begin position="595"/>
        <end position="649"/>
    </location>
</feature>
<dbReference type="InterPro" id="IPR018247">
    <property type="entry name" value="EF_Hand_1_Ca_BS"/>
</dbReference>
<sequence>PCSAGPRGPHSAAVGRSGLRPMLGSRGPVRAISLGSTVGAAAAARPSSVSAASPGPSGRGRRVGAMRSEPFPSQVSANAAASQKPPPKEVEVEASEPAPGLSEPTTGWSPSLPKSEQPEAADFQLEVDRAEGAAHVEPAHRLEVYEEPALPSSSSALPLLPPAAPASDALRESLALLGSLAEKMNGVSAAATSSRAVGAAEAVAELRNLLLSDDLIDFAEDSVSPRAAPSSSVTREPAGDALQQSLSQLSDLLTERRATGALSAVSDSAAAAMAGFSDRSQAAAEPTGEALRESMHQLTAQLRGLFHSLSSEEQTDASERDEPMRRGGGLTAALAQSAKREVERLAQGLCQLSTSGGLSTTATDVSAATREAVQLLDRLSADDEIQAHAQPLVVAAALGTASSEYAEAAGIAVKRAAALLSQERPVALSTVVLPKRLPSPAAAVVAAAPGAGGAEPSPPAQPRPLGVAARRPRPRPRSADELSRVVFDTTAGRAAGRAVESAPERRKRLGLVGIPRNEAKPVSGAPVTAPASTSPPPRAKSTSPPRVPELASSFGASAQESRLLSDAASASGDEAKRRRSGGWYSAKAAKGLVLGKQSEAEQTRRQKEERELKRQAQLRRLESAYRARSAGARLPGPGQTRESEGGLEPQTRDVLYFSHHDEAAHHDLGHGSQARGHSPHRGHQVTPAPHHSHPHSNGHEEGTLRDIFDRCDTDGDGRVNKRELIKVCRSSPEVARFLGLPQIIRQEGGSREAFESRFQSLDQNGDREITWEEFREFYLVEVLGESSKHHPRSRALGARALALPPQPEPGASIASAEQAKRRPGPTTGSAATRRPASAPFAAAGRRRQASASPGGVAAGARGAPSRRTRPARRPYRGPESAAAKTKSSAAAAKAKAKGTEAVEENVEEEEDACWTEPEVGVRPMLAWAVAESARTRMGLSDGGESLQSSGRWPSEAPRLADRIRSATLERARQARQTMDLDVKQRLQQEDWLLWRSQESQSSQGGRTSSPPPLVPGRGLAARLQASGAGWFGGEGGTLALSSEPEDHVSDSGRHLGEDDEPEENEDDEEEEEEEFAELAGEDEETGSPSSFLTAADRRRIGEVLAERRWLRQEAGAGPEPTTSAVPLAVSAGAGAAGGRLSTPWPPHVASAEAIVAEALPTGPASLAPAFRDRPATAGGARGPARPPSRGGESWQPLGPTTPPAYEQATPEQFEQYQELLPTNEGPPTASPPISVEEDEEDQEDEDPESEVDETHEATFGEGPPAARPLRQMPSRGPLQGASVSDASVSGGQTGAAGSEDEDSQDMDGNGSRQSLGSEEQDDTGSERDGSRPKDTLRPPFFASSSSTASPSAPSAADTYVAAVLESTSKALPSGPKLDFEGLDSKLLDDTKSLGRGNDNQRSRSKNQVDLDQDTTAEKVKQEETREKGKDRTAATDKDSEAEASQEVDWEKASQAESEALGRSGGSGAGSSLRDQIAVEQKLSLQSAGSSAVPQKNDLLRPLQQLPPPPQQLQSGFTATQHALRLTSQQAPPPPTETAYNQQEQPALPTSASKELLPGPSKSSAASQVLEEDSIEELLEDSIE</sequence>
<accession>A0A813IFW4</accession>
<feature type="compositionally biased region" description="Low complexity" evidence="2">
    <location>
        <begin position="1280"/>
        <end position="1290"/>
    </location>
</feature>
<feature type="compositionally biased region" description="Polar residues" evidence="2">
    <location>
        <begin position="1514"/>
        <end position="1529"/>
    </location>
</feature>
<dbReference type="SMART" id="SM00054">
    <property type="entry name" value="EFh"/>
    <property type="match status" value="2"/>
</dbReference>
<feature type="non-terminal residue" evidence="4">
    <location>
        <position position="1"/>
    </location>
</feature>
<feature type="compositionally biased region" description="Low complexity" evidence="2">
    <location>
        <begin position="40"/>
        <end position="56"/>
    </location>
</feature>
<proteinExistence type="predicted"/>
<dbReference type="Pfam" id="PF13499">
    <property type="entry name" value="EF-hand_7"/>
    <property type="match status" value="1"/>
</dbReference>
<keyword evidence="1" id="KW-0106">Calcium</keyword>
<dbReference type="SUPFAM" id="SSF47473">
    <property type="entry name" value="EF-hand"/>
    <property type="match status" value="1"/>
</dbReference>
<gene>
    <name evidence="4" type="ORF">PGLA2088_LOCUS7811</name>
</gene>
<feature type="compositionally biased region" description="Low complexity" evidence="2">
    <location>
        <begin position="849"/>
        <end position="863"/>
    </location>
</feature>
<feature type="compositionally biased region" description="Acidic residues" evidence="2">
    <location>
        <begin position="901"/>
        <end position="913"/>
    </location>
</feature>
<feature type="compositionally biased region" description="Acidic residues" evidence="2">
    <location>
        <begin position="1057"/>
        <end position="1085"/>
    </location>
</feature>
<organism evidence="4 5">
    <name type="scientific">Polarella glacialis</name>
    <name type="common">Dinoflagellate</name>
    <dbReference type="NCBI Taxonomy" id="89957"/>
    <lineage>
        <taxon>Eukaryota</taxon>
        <taxon>Sar</taxon>
        <taxon>Alveolata</taxon>
        <taxon>Dinophyceae</taxon>
        <taxon>Suessiales</taxon>
        <taxon>Suessiaceae</taxon>
        <taxon>Polarella</taxon>
    </lineage>
</organism>
<feature type="region of interest" description="Disordered" evidence="2">
    <location>
        <begin position="666"/>
        <end position="702"/>
    </location>
</feature>
<evidence type="ECO:0000313" key="5">
    <source>
        <dbReference type="Proteomes" id="UP000626109"/>
    </source>
</evidence>
<feature type="region of interest" description="Disordered" evidence="2">
    <location>
        <begin position="1"/>
        <end position="28"/>
    </location>
</feature>
<dbReference type="PROSITE" id="PS50222">
    <property type="entry name" value="EF_HAND_2"/>
    <property type="match status" value="2"/>
</dbReference>